<feature type="domain" description="Gelsolin-like" evidence="20">
    <location>
        <begin position="520"/>
        <end position="586"/>
    </location>
</feature>
<evidence type="ECO:0000256" key="8">
    <source>
        <dbReference type="ARBA" id="ARBA00022490"/>
    </source>
</evidence>
<name>A0A3P9MR07_ORYLA</name>
<reference evidence="21" key="4">
    <citation type="submission" date="2025-09" db="UniProtKB">
        <authorList>
            <consortium name="Ensembl"/>
        </authorList>
    </citation>
    <scope>IDENTIFICATION</scope>
    <source>
        <strain evidence="21">HNI</strain>
    </source>
</reference>
<accession>A0A3P9MR07</accession>
<dbReference type="SMART" id="SM00262">
    <property type="entry name" value="GEL"/>
    <property type="match status" value="6"/>
</dbReference>
<dbReference type="FunFam" id="3.40.20.10:FF:000004">
    <property type="entry name" value="Gelsolin"/>
    <property type="match status" value="1"/>
</dbReference>
<dbReference type="PRINTS" id="PR00597">
    <property type="entry name" value="GELSOLIN"/>
</dbReference>
<dbReference type="FunFam" id="3.40.20.10:FF:000005">
    <property type="entry name" value="Gelsolin"/>
    <property type="match status" value="1"/>
</dbReference>
<evidence type="ECO:0000256" key="17">
    <source>
        <dbReference type="ARBA" id="ARBA00063813"/>
    </source>
</evidence>
<evidence type="ECO:0000256" key="14">
    <source>
        <dbReference type="ARBA" id="ARBA00023212"/>
    </source>
</evidence>
<evidence type="ECO:0000256" key="1">
    <source>
        <dbReference type="ARBA" id="ARBA00004123"/>
    </source>
</evidence>
<evidence type="ECO:0000256" key="13">
    <source>
        <dbReference type="ARBA" id="ARBA00023203"/>
    </source>
</evidence>
<keyword evidence="8" id="KW-0963">Cytoplasm</keyword>
<dbReference type="InterPro" id="IPR007123">
    <property type="entry name" value="Gelsolin-like_dom"/>
</dbReference>
<dbReference type="SUPFAM" id="SSF55753">
    <property type="entry name" value="Actin depolymerizing proteins"/>
    <property type="match status" value="5"/>
</dbReference>
<keyword evidence="12" id="KW-0007">Acetylation</keyword>
<evidence type="ECO:0000256" key="18">
    <source>
        <dbReference type="ARBA" id="ARBA00074322"/>
    </source>
</evidence>
<keyword evidence="7" id="KW-0117">Actin capping</keyword>
<dbReference type="PANTHER" id="PTHR11977:SF27">
    <property type="entry name" value="SCINDERIN LIKE A-RELATED"/>
    <property type="match status" value="1"/>
</dbReference>
<dbReference type="GO" id="GO:0051693">
    <property type="term" value="P:actin filament capping"/>
    <property type="evidence" value="ECO:0007669"/>
    <property type="project" value="UniProtKB-KW"/>
</dbReference>
<keyword evidence="15" id="KW-0539">Nucleus</keyword>
<evidence type="ECO:0000313" key="21">
    <source>
        <dbReference type="Ensembl" id="ENSORLP00020035421.1"/>
    </source>
</evidence>
<dbReference type="GO" id="GO:0051015">
    <property type="term" value="F:actin filament binding"/>
    <property type="evidence" value="ECO:0007669"/>
    <property type="project" value="InterPro"/>
</dbReference>
<reference key="1">
    <citation type="journal article" date="2007" name="Nature">
        <title>The medaka draft genome and insights into vertebrate genome evolution.</title>
        <authorList>
            <person name="Kasahara M."/>
            <person name="Naruse K."/>
            <person name="Sasaki S."/>
            <person name="Nakatani Y."/>
            <person name="Qu W."/>
            <person name="Ahsan B."/>
            <person name="Yamada T."/>
            <person name="Nagayasu Y."/>
            <person name="Doi K."/>
            <person name="Kasai Y."/>
            <person name="Jindo T."/>
            <person name="Kobayashi D."/>
            <person name="Shimada A."/>
            <person name="Toyoda A."/>
            <person name="Kuroki Y."/>
            <person name="Fujiyama A."/>
            <person name="Sasaki T."/>
            <person name="Shimizu A."/>
            <person name="Asakawa S."/>
            <person name="Shimizu N."/>
            <person name="Hashimoto S."/>
            <person name="Yang J."/>
            <person name="Lee Y."/>
            <person name="Matsushima K."/>
            <person name="Sugano S."/>
            <person name="Sakaizumi M."/>
            <person name="Narita T."/>
            <person name="Ohishi K."/>
            <person name="Haga S."/>
            <person name="Ohta F."/>
            <person name="Nomoto H."/>
            <person name="Nogata K."/>
            <person name="Morishita T."/>
            <person name="Endo T."/>
            <person name="Shin-I T."/>
            <person name="Takeda H."/>
            <person name="Morishita S."/>
            <person name="Kohara Y."/>
        </authorList>
    </citation>
    <scope>NUCLEOTIDE SEQUENCE [LARGE SCALE GENOMIC DNA]</scope>
    <source>
        <strain>Hd-rR</strain>
    </source>
</reference>
<protein>
    <recommendedName>
        <fullName evidence="18">Macrophage-capping protein</fullName>
    </recommendedName>
    <alternativeName>
        <fullName evidence="19">Actin regulatory protein CAP-G</fullName>
    </alternativeName>
</protein>
<evidence type="ECO:0000256" key="3">
    <source>
        <dbReference type="ARBA" id="ARBA00004245"/>
    </source>
</evidence>
<dbReference type="CDD" id="cd11293">
    <property type="entry name" value="gelsolin_S4_like"/>
    <property type="match status" value="1"/>
</dbReference>
<dbReference type="GO" id="GO:0005634">
    <property type="term" value="C:nucleus"/>
    <property type="evidence" value="ECO:0007669"/>
    <property type="project" value="UniProtKB-SubCell"/>
</dbReference>
<dbReference type="PANTHER" id="PTHR11977">
    <property type="entry name" value="VILLIN"/>
    <property type="match status" value="1"/>
</dbReference>
<evidence type="ECO:0000256" key="12">
    <source>
        <dbReference type="ARBA" id="ARBA00022990"/>
    </source>
</evidence>
<comment type="similarity">
    <text evidence="6">Belongs to the villin/gelsolin family.</text>
</comment>
<dbReference type="Ensembl" id="ENSORLT00020030760.1">
    <property type="protein sequence ID" value="ENSORLP00020035421.1"/>
    <property type="gene ID" value="ENSORLG00020022237.1"/>
</dbReference>
<dbReference type="GO" id="GO:0001726">
    <property type="term" value="C:ruffle"/>
    <property type="evidence" value="ECO:0007669"/>
    <property type="project" value="UniProtKB-SubCell"/>
</dbReference>
<feature type="domain" description="Gelsolin-like" evidence="20">
    <location>
        <begin position="142"/>
        <end position="214"/>
    </location>
</feature>
<dbReference type="FunFam" id="3.40.20.10:FF:000040">
    <property type="entry name" value="macrophage-capping protein-like isoform X1"/>
    <property type="match status" value="1"/>
</dbReference>
<dbReference type="FunFam" id="3.40.20.10:FF:000037">
    <property type="entry name" value="macrophage-capping protein-like isoform X2"/>
    <property type="match status" value="1"/>
</dbReference>
<feature type="domain" description="Gelsolin-like" evidence="20">
    <location>
        <begin position="400"/>
        <end position="480"/>
    </location>
</feature>
<evidence type="ECO:0000256" key="10">
    <source>
        <dbReference type="ARBA" id="ARBA00022737"/>
    </source>
</evidence>
<keyword evidence="16" id="KW-0966">Cell projection</keyword>
<reference evidence="21" key="3">
    <citation type="submission" date="2025-08" db="UniProtKB">
        <authorList>
            <consortium name="Ensembl"/>
        </authorList>
    </citation>
    <scope>IDENTIFICATION</scope>
    <source>
        <strain evidence="21">HNI</strain>
    </source>
</reference>
<feature type="domain" description="Gelsolin-like" evidence="20">
    <location>
        <begin position="258"/>
        <end position="333"/>
    </location>
</feature>
<keyword evidence="11" id="KW-0106">Calcium</keyword>
<dbReference type="SUPFAM" id="SSF82754">
    <property type="entry name" value="C-terminal, gelsolin-like domain of Sec23/24"/>
    <property type="match status" value="1"/>
</dbReference>
<dbReference type="CDD" id="cd11290">
    <property type="entry name" value="gelsolin_S1_like"/>
    <property type="match status" value="1"/>
</dbReference>
<keyword evidence="9" id="KW-0597">Phosphoprotein</keyword>
<evidence type="ECO:0000256" key="4">
    <source>
        <dbReference type="ARBA" id="ARBA00004466"/>
    </source>
</evidence>
<reference evidence="21 22" key="2">
    <citation type="submission" date="2017-04" db="EMBL/GenBank/DDBJ databases">
        <title>CpG methylation of centromeres and impact of large insertions on vertebrate speciation.</title>
        <authorList>
            <person name="Ichikawa K."/>
            <person name="Yoshimura J."/>
            <person name="Morishita S."/>
        </authorList>
    </citation>
    <scope>NUCLEOTIDE SEQUENCE</scope>
    <source>
        <strain evidence="21 22">HNI</strain>
    </source>
</reference>
<evidence type="ECO:0000313" key="22">
    <source>
        <dbReference type="Proteomes" id="UP000265180"/>
    </source>
</evidence>
<dbReference type="GO" id="GO:0005856">
    <property type="term" value="C:cytoskeleton"/>
    <property type="evidence" value="ECO:0007669"/>
    <property type="project" value="UniProtKB-SubCell"/>
</dbReference>
<proteinExistence type="inferred from homology"/>
<evidence type="ECO:0000256" key="16">
    <source>
        <dbReference type="ARBA" id="ARBA00023273"/>
    </source>
</evidence>
<dbReference type="GO" id="GO:0042470">
    <property type="term" value="C:melanosome"/>
    <property type="evidence" value="ECO:0007669"/>
    <property type="project" value="UniProtKB-SubCell"/>
</dbReference>
<keyword evidence="10" id="KW-0677">Repeat</keyword>
<evidence type="ECO:0000256" key="15">
    <source>
        <dbReference type="ARBA" id="ARBA00023242"/>
    </source>
</evidence>
<evidence type="ECO:0000256" key="7">
    <source>
        <dbReference type="ARBA" id="ARBA00022467"/>
    </source>
</evidence>
<evidence type="ECO:0000259" key="20">
    <source>
        <dbReference type="Pfam" id="PF00626"/>
    </source>
</evidence>
<evidence type="ECO:0000256" key="2">
    <source>
        <dbReference type="ARBA" id="ARBA00004223"/>
    </source>
</evidence>
<dbReference type="CDD" id="cd11292">
    <property type="entry name" value="gelsolin_S3_like"/>
    <property type="match status" value="1"/>
</dbReference>
<evidence type="ECO:0000256" key="19">
    <source>
        <dbReference type="ARBA" id="ARBA00077132"/>
    </source>
</evidence>
<keyword evidence="13" id="KW-0009">Actin-binding</keyword>
<keyword evidence="14" id="KW-0206">Cytoskeleton</keyword>
<dbReference type="CDD" id="cd11291">
    <property type="entry name" value="gelsolin_S6_like"/>
    <property type="match status" value="1"/>
</dbReference>
<dbReference type="FunFam" id="3.40.20.10:FF:000002">
    <property type="entry name" value="Gelsolin"/>
    <property type="match status" value="1"/>
</dbReference>
<comment type="subcellular location">
    <subcellularLocation>
        <location evidence="5">Cell projection</location>
        <location evidence="5">Lamellipodium</location>
    </subcellularLocation>
    <subcellularLocation>
        <location evidence="4">Cell projection</location>
        <location evidence="4">Ruffle</location>
    </subcellularLocation>
    <subcellularLocation>
        <location evidence="3">Cytoplasm</location>
        <location evidence="3">Cytoskeleton</location>
    </subcellularLocation>
    <subcellularLocation>
        <location evidence="2">Melanosome</location>
    </subcellularLocation>
    <subcellularLocation>
        <location evidence="1">Nucleus</location>
    </subcellularLocation>
</comment>
<evidence type="ECO:0000256" key="11">
    <source>
        <dbReference type="ARBA" id="ARBA00022837"/>
    </source>
</evidence>
<feature type="domain" description="Gelsolin-like" evidence="20">
    <location>
        <begin position="622"/>
        <end position="696"/>
    </location>
</feature>
<dbReference type="Proteomes" id="UP000265180">
    <property type="component" value="Chromosome 17"/>
</dbReference>
<dbReference type="Pfam" id="PF00626">
    <property type="entry name" value="Gelsolin"/>
    <property type="match status" value="6"/>
</dbReference>
<dbReference type="InterPro" id="IPR029006">
    <property type="entry name" value="ADF-H/Gelsolin-like_dom_sf"/>
</dbReference>
<evidence type="ECO:0000256" key="5">
    <source>
        <dbReference type="ARBA" id="ARBA00004510"/>
    </source>
</evidence>
<dbReference type="InterPro" id="IPR007122">
    <property type="entry name" value="Villin/Gelsolin"/>
</dbReference>
<dbReference type="CDD" id="cd11288">
    <property type="entry name" value="gelsolin_S5_like"/>
    <property type="match status" value="1"/>
</dbReference>
<dbReference type="CDD" id="cd11289">
    <property type="entry name" value="gelsolin_S2_like"/>
    <property type="match status" value="1"/>
</dbReference>
<organism evidence="21 22">
    <name type="scientific">Oryzias latipes</name>
    <name type="common">Japanese rice fish</name>
    <name type="synonym">Japanese killifish</name>
    <dbReference type="NCBI Taxonomy" id="8090"/>
    <lineage>
        <taxon>Eukaryota</taxon>
        <taxon>Metazoa</taxon>
        <taxon>Chordata</taxon>
        <taxon>Craniata</taxon>
        <taxon>Vertebrata</taxon>
        <taxon>Euteleostomi</taxon>
        <taxon>Actinopterygii</taxon>
        <taxon>Neopterygii</taxon>
        <taxon>Teleostei</taxon>
        <taxon>Neoteleostei</taxon>
        <taxon>Acanthomorphata</taxon>
        <taxon>Ovalentaria</taxon>
        <taxon>Atherinomorphae</taxon>
        <taxon>Beloniformes</taxon>
        <taxon>Adrianichthyidae</taxon>
        <taxon>Oryziinae</taxon>
        <taxon>Oryzias</taxon>
    </lineage>
</organism>
<dbReference type="InterPro" id="IPR036180">
    <property type="entry name" value="Gelsolin-like_dom_sf"/>
</dbReference>
<evidence type="ECO:0000256" key="9">
    <source>
        <dbReference type="ARBA" id="ARBA00022553"/>
    </source>
</evidence>
<sequence length="720" mass="79750">MVHHQEFEGAGKEPGLQVWRIENLDLKPVPKKLYGSFYTGDAYLLLFTTAAPSYNIHMWLGDECSQDESGAAAIFATQMDDFLGGGPVQFREVQNHESNAFLGYFKSGIKYQKGGVASGFQHVVTNDMNVKRLLQVKGRRAIRATEVEMSWSSFNKGDCFIVDLGKDVYVWCGSESNRFERLKASQVGIDIRDNERNGRAKLHMVEEGAEPSELTQVLGPTTTIAPSTPDDDKVEAVNRNNSALYMISDASGAMKVTVVAQSSPFKQAMLSPEECYILDNGPDKNIFVWKGPKANEKERKQAMLAAQQFMKDKGYSQKTQIQVFPQGSETTLFKQFFCDWRDKEETTGPGKAYTIGRIAKVEQVPFDASMLHSNKAMAAQHGMVDDGKGKVQIWRVENGEKVPVEPASYGLFYGGDCYLILYSYRQGARERHLIYTWQGLKCTQDELGASAFLTIQLDDSMGGAPVQVRVTQGQEPSHLMSLFQGKPMIILSGGTSRKGGQSQAGSTRLFHIRQSSAGATRAVEVNPTASNLNTNDVFVLKSPSALYVWRGKGASDEEVKAAKHVVNFLGGTPSNVSENKEPADFWSALGGKKEYQTSKSLQGIIKPPRLFGCSNKTGRLVVEEVPGDFTQSDLATDDVMILDTWDQLFIWVGNEANEEERNGAPKIAKDYVDSDPAGRRGIPINTIKQGAEPPTFTGWFQAWDSKMWDTDPLDRVRARF</sequence>
<dbReference type="AlphaFoldDB" id="A0A3P9MR07"/>
<dbReference type="FunFam" id="3.40.20.10:FF:000001">
    <property type="entry name" value="Gelsolin"/>
    <property type="match status" value="1"/>
</dbReference>
<dbReference type="GO" id="GO:0030027">
    <property type="term" value="C:lamellipodium"/>
    <property type="evidence" value="ECO:0007669"/>
    <property type="project" value="UniProtKB-SubCell"/>
</dbReference>
<feature type="domain" description="Gelsolin-like" evidence="20">
    <location>
        <begin position="26"/>
        <end position="102"/>
    </location>
</feature>
<dbReference type="Gene3D" id="3.40.20.10">
    <property type="entry name" value="Severin"/>
    <property type="match status" value="6"/>
</dbReference>
<evidence type="ECO:0000256" key="6">
    <source>
        <dbReference type="ARBA" id="ARBA00008418"/>
    </source>
</evidence>
<comment type="subunit">
    <text evidence="17">Interacts with NUP62. Interacts with NUTF2 and RAN; involved in CAPG nuclear import.</text>
</comment>